<gene>
    <name evidence="1" type="ORF">CC86DRAFT_373444</name>
</gene>
<sequence>MADITERLYATLNGLYGTGENALFQLEMPARLLEKGNYDYKGSDTIDAQQVKPQTVVDAEFRLADDMYNLSRTVPGPNAMKVSTQYSSIINCLVPTVPEDGKHSKDLVNDQERIFDWLMEMVPDWTPPVTDILSDIPSEYSDAKPAKITGSKIDDNVASLDISSDIMRASDLIKKEITGSNNLAKLAATKMVPRVDLYQKLLDAYEAERFRWADFKRKSRPTGERATPENIDNYNRMLAAFAPIVDAKLEGMWTMLVVRGQYHRVRRYIGYVDIESASELVQKAKENLRASMFRSIDDTQDVWPVYMTPSNWATYLSTKFKPQDLLCDEGVLRERLFDKEKQKALLLQKRNALKSNTTEVDRLQKEELEARKVFTNAQTALTKGYGSAAIAVITMYFDAVSKLATDKATAVLSLADDANAEKGSEQLSTALKLATSPPITKEQFQNLAKMQGEVLKTQQEALTASEALSRASLGLALAKGQDPSALMAALDMQIESLGLDIEYIRQTMKGSSNPLGIQLTTINEKGILGTEPLEAASQVKPPTKLDIPVQEEGASVWQEVVVTQKFSKSQSMSSTSASVARSSEEVGWWFGSVSEKTEVVAGQATHESSSEEVDVQIGFRVMKVVINRPWMNTGIFQRLSEFYFESSGKIAPKDFSLVKAALSPVKVSDSDDTTRKATIREAQNTILPTWPISFIVAKDIHILMQGGKNYSKDQVADMQKKMDSGGGCLCFSTSKSEASSEHRTAAATSYEQNRLSIKIPAPQIIGWVSNFSPPDLSQPTYKAMETGEFKTQLQEKLNTTPPLTIAEKGT</sequence>
<organism evidence="1 2">
    <name type="scientific">Ophiobolus disseminans</name>
    <dbReference type="NCBI Taxonomy" id="1469910"/>
    <lineage>
        <taxon>Eukaryota</taxon>
        <taxon>Fungi</taxon>
        <taxon>Dikarya</taxon>
        <taxon>Ascomycota</taxon>
        <taxon>Pezizomycotina</taxon>
        <taxon>Dothideomycetes</taxon>
        <taxon>Pleosporomycetidae</taxon>
        <taxon>Pleosporales</taxon>
        <taxon>Pleosporineae</taxon>
        <taxon>Phaeosphaeriaceae</taxon>
        <taxon>Ophiobolus</taxon>
    </lineage>
</organism>
<proteinExistence type="predicted"/>
<evidence type="ECO:0000313" key="2">
    <source>
        <dbReference type="Proteomes" id="UP000799424"/>
    </source>
</evidence>
<name>A0A6A6ZKK4_9PLEO</name>
<keyword evidence="2" id="KW-1185">Reference proteome</keyword>
<evidence type="ECO:0000313" key="1">
    <source>
        <dbReference type="EMBL" id="KAF2821590.1"/>
    </source>
</evidence>
<dbReference type="AlphaFoldDB" id="A0A6A6ZKK4"/>
<dbReference type="OrthoDB" id="291007at2759"/>
<reference evidence="1" key="1">
    <citation type="journal article" date="2020" name="Stud. Mycol.">
        <title>101 Dothideomycetes genomes: a test case for predicting lifestyles and emergence of pathogens.</title>
        <authorList>
            <person name="Haridas S."/>
            <person name="Albert R."/>
            <person name="Binder M."/>
            <person name="Bloem J."/>
            <person name="Labutti K."/>
            <person name="Salamov A."/>
            <person name="Andreopoulos B."/>
            <person name="Baker S."/>
            <person name="Barry K."/>
            <person name="Bills G."/>
            <person name="Bluhm B."/>
            <person name="Cannon C."/>
            <person name="Castanera R."/>
            <person name="Culley D."/>
            <person name="Daum C."/>
            <person name="Ezra D."/>
            <person name="Gonzalez J."/>
            <person name="Henrissat B."/>
            <person name="Kuo A."/>
            <person name="Liang C."/>
            <person name="Lipzen A."/>
            <person name="Lutzoni F."/>
            <person name="Magnuson J."/>
            <person name="Mondo S."/>
            <person name="Nolan M."/>
            <person name="Ohm R."/>
            <person name="Pangilinan J."/>
            <person name="Park H.-J."/>
            <person name="Ramirez L."/>
            <person name="Alfaro M."/>
            <person name="Sun H."/>
            <person name="Tritt A."/>
            <person name="Yoshinaga Y."/>
            <person name="Zwiers L.-H."/>
            <person name="Turgeon B."/>
            <person name="Goodwin S."/>
            <person name="Spatafora J."/>
            <person name="Crous P."/>
            <person name="Grigoriev I."/>
        </authorList>
    </citation>
    <scope>NUCLEOTIDE SEQUENCE</scope>
    <source>
        <strain evidence="1">CBS 113818</strain>
    </source>
</reference>
<accession>A0A6A6ZKK4</accession>
<dbReference type="EMBL" id="MU006236">
    <property type="protein sequence ID" value="KAF2821590.1"/>
    <property type="molecule type" value="Genomic_DNA"/>
</dbReference>
<protein>
    <submittedName>
        <fullName evidence="1">Uncharacterized protein</fullName>
    </submittedName>
</protein>
<dbReference type="Proteomes" id="UP000799424">
    <property type="component" value="Unassembled WGS sequence"/>
</dbReference>